<comment type="caution">
    <text evidence="8">The sequence shown here is derived from an EMBL/GenBank/DDBJ whole genome shotgun (WGS) entry which is preliminary data.</text>
</comment>
<dbReference type="InterPro" id="IPR050263">
    <property type="entry name" value="Bact_Fimbrial_Adh_Pro"/>
</dbReference>
<keyword evidence="3 6" id="KW-0732">Signal</keyword>
<dbReference type="AlphaFoldDB" id="A0A559T420"/>
<evidence type="ECO:0000256" key="5">
    <source>
        <dbReference type="SAM" id="MobiDB-lite"/>
    </source>
</evidence>
<evidence type="ECO:0000313" key="8">
    <source>
        <dbReference type="EMBL" id="TVZ69347.1"/>
    </source>
</evidence>
<dbReference type="InterPro" id="IPR008966">
    <property type="entry name" value="Adhesion_dom_sf"/>
</dbReference>
<dbReference type="Gene3D" id="2.60.40.3310">
    <property type="match status" value="1"/>
</dbReference>
<evidence type="ECO:0000256" key="2">
    <source>
        <dbReference type="ARBA" id="ARBA00006671"/>
    </source>
</evidence>
<dbReference type="GO" id="GO:0009289">
    <property type="term" value="C:pilus"/>
    <property type="evidence" value="ECO:0007669"/>
    <property type="project" value="UniProtKB-SubCell"/>
</dbReference>
<dbReference type="InterPro" id="IPR000259">
    <property type="entry name" value="Adhesion_dom_fimbrial"/>
</dbReference>
<dbReference type="Gene3D" id="2.60.40.1090">
    <property type="entry name" value="Fimbrial-type adhesion domain"/>
    <property type="match status" value="1"/>
</dbReference>
<feature type="domain" description="Fimbrial-type adhesion" evidence="7">
    <location>
        <begin position="175"/>
        <end position="313"/>
    </location>
</feature>
<reference evidence="8" key="1">
    <citation type="submission" date="2019-06" db="EMBL/GenBank/DDBJ databases">
        <authorList>
            <person name="Deangelis K."/>
            <person name="Huntemann M."/>
            <person name="Clum A."/>
            <person name="Pillay M."/>
            <person name="Palaniappan K."/>
            <person name="Varghese N."/>
            <person name="Mikhailova N."/>
            <person name="Stamatis D."/>
            <person name="Reddy T."/>
            <person name="Daum C."/>
            <person name="Shapiro N."/>
            <person name="Ivanova N."/>
            <person name="Kyrpides N."/>
            <person name="Woyke T."/>
        </authorList>
    </citation>
    <scope>NUCLEOTIDE SEQUENCE [LARGE SCALE GENOMIC DNA]</scope>
    <source>
        <strain evidence="8">128R</strain>
    </source>
</reference>
<keyword evidence="4" id="KW-0281">Fimbrium</keyword>
<reference evidence="8" key="2">
    <citation type="submission" date="2019-08" db="EMBL/GenBank/DDBJ databases">
        <title>Investigation of anaerobic lignin degradation for improved lignocellulosic biofuels.</title>
        <authorList>
            <person name="Deangelis K.PhD."/>
        </authorList>
    </citation>
    <scope>NUCLEOTIDE SEQUENCE [LARGE SCALE GENOMIC DNA]</scope>
    <source>
        <strain evidence="8">128R</strain>
    </source>
</reference>
<proteinExistence type="inferred from homology"/>
<dbReference type="PANTHER" id="PTHR33420">
    <property type="entry name" value="FIMBRIAL SUBUNIT ELFA-RELATED"/>
    <property type="match status" value="1"/>
</dbReference>
<feature type="region of interest" description="Disordered" evidence="5">
    <location>
        <begin position="191"/>
        <end position="211"/>
    </location>
</feature>
<dbReference type="OrthoDB" id="6481145at2"/>
<sequence>MRKIFKIHEMALLAFASLLTSFAHAGCGLIPQTVRTGLMTLAVDPRIEIGQELVVRTNGDLVGKTLTTICSGSTNYRSLSLLTASTTVPGAYETGIAGVGVIFSDLWSGPSRNIPYTTNISPNPITAWKVTENLRFTFVKTGPINTGGSIGNTLVARFTLDSSSVADVYFAGLKVIQKSCLVSLNSRSQTVDLGSPRRSEFNGPGSSAASSERNFNIELECQNDNIPIQISFDPVGTTPGNGMINIPTETGAATGVVVEVLDSNRTPIKFATPTMYHSAGELNVSIPMFARYKQTGNNITPGTANAAMTFTITQN</sequence>
<feature type="chain" id="PRO_5022048499" evidence="6">
    <location>
        <begin position="26"/>
        <end position="315"/>
    </location>
</feature>
<dbReference type="PANTHER" id="PTHR33420:SF12">
    <property type="entry name" value="FIMBRIN-LIKE PROTEIN FIMI-RELATED"/>
    <property type="match status" value="1"/>
</dbReference>
<evidence type="ECO:0000256" key="3">
    <source>
        <dbReference type="ARBA" id="ARBA00022729"/>
    </source>
</evidence>
<gene>
    <name evidence="8" type="ORF">FHU10_1852</name>
</gene>
<organism evidence="8">
    <name type="scientific">Serratia fonticola</name>
    <dbReference type="NCBI Taxonomy" id="47917"/>
    <lineage>
        <taxon>Bacteria</taxon>
        <taxon>Pseudomonadati</taxon>
        <taxon>Pseudomonadota</taxon>
        <taxon>Gammaproteobacteria</taxon>
        <taxon>Enterobacterales</taxon>
        <taxon>Yersiniaceae</taxon>
        <taxon>Serratia</taxon>
    </lineage>
</organism>
<name>A0A559T420_SERFO</name>
<evidence type="ECO:0000259" key="7">
    <source>
        <dbReference type="Pfam" id="PF00419"/>
    </source>
</evidence>
<protein>
    <submittedName>
        <fullName evidence="8">Type 1 fimbria pilin</fullName>
    </submittedName>
</protein>
<accession>A0A559T420</accession>
<evidence type="ECO:0000256" key="4">
    <source>
        <dbReference type="ARBA" id="ARBA00023263"/>
    </source>
</evidence>
<comment type="subcellular location">
    <subcellularLocation>
        <location evidence="1">Fimbrium</location>
    </subcellularLocation>
</comment>
<dbReference type="SUPFAM" id="SSF49401">
    <property type="entry name" value="Bacterial adhesins"/>
    <property type="match status" value="1"/>
</dbReference>
<dbReference type="EMBL" id="VISQ01000001">
    <property type="protein sequence ID" value="TVZ69347.1"/>
    <property type="molecule type" value="Genomic_DNA"/>
</dbReference>
<evidence type="ECO:0000256" key="1">
    <source>
        <dbReference type="ARBA" id="ARBA00004561"/>
    </source>
</evidence>
<dbReference type="InterPro" id="IPR036937">
    <property type="entry name" value="Adhesion_dom_fimbrial_sf"/>
</dbReference>
<dbReference type="Pfam" id="PF00419">
    <property type="entry name" value="Fimbrial"/>
    <property type="match status" value="1"/>
</dbReference>
<feature type="signal peptide" evidence="6">
    <location>
        <begin position="1"/>
        <end position="25"/>
    </location>
</feature>
<comment type="similarity">
    <text evidence="2">Belongs to the fimbrial protein family.</text>
</comment>
<dbReference type="GO" id="GO:0043709">
    <property type="term" value="P:cell adhesion involved in single-species biofilm formation"/>
    <property type="evidence" value="ECO:0007669"/>
    <property type="project" value="TreeGrafter"/>
</dbReference>
<evidence type="ECO:0000256" key="6">
    <source>
        <dbReference type="SAM" id="SignalP"/>
    </source>
</evidence>